<dbReference type="STRING" id="1616.IV73_GL000500"/>
<organism evidence="10 11">
    <name type="scientific">Weissella kandleri</name>
    <dbReference type="NCBI Taxonomy" id="1616"/>
    <lineage>
        <taxon>Bacteria</taxon>
        <taxon>Bacillati</taxon>
        <taxon>Bacillota</taxon>
        <taxon>Bacilli</taxon>
        <taxon>Lactobacillales</taxon>
        <taxon>Lactobacillaceae</taxon>
        <taxon>Weissella</taxon>
    </lineage>
</organism>
<dbReference type="OrthoDB" id="9802676at2"/>
<dbReference type="PANTHER" id="PTHR11079:SF202">
    <property type="entry name" value="TRNA-SPECIFIC ADENOSINE DEAMINASE"/>
    <property type="match status" value="1"/>
</dbReference>
<evidence type="ECO:0000256" key="3">
    <source>
        <dbReference type="ARBA" id="ARBA00022694"/>
    </source>
</evidence>
<accession>A0A0R2JDC7</accession>
<dbReference type="CDD" id="cd01285">
    <property type="entry name" value="nucleoside_deaminase"/>
    <property type="match status" value="1"/>
</dbReference>
<dbReference type="GO" id="GO:0052717">
    <property type="term" value="F:tRNA-specific adenosine-34 deaminase activity"/>
    <property type="evidence" value="ECO:0007669"/>
    <property type="project" value="UniProtKB-UniRule"/>
</dbReference>
<dbReference type="AlphaFoldDB" id="A0A0R2JDC7"/>
<dbReference type="NCBIfam" id="NF008113">
    <property type="entry name" value="PRK10860.1"/>
    <property type="match status" value="1"/>
</dbReference>
<dbReference type="SUPFAM" id="SSF53927">
    <property type="entry name" value="Cytidine deaminase-like"/>
    <property type="match status" value="1"/>
</dbReference>
<feature type="active site" description="Proton donor" evidence="8">
    <location>
        <position position="59"/>
    </location>
</feature>
<feature type="domain" description="CMP/dCMP-type deaminase" evidence="9">
    <location>
        <begin position="6"/>
        <end position="133"/>
    </location>
</feature>
<dbReference type="FunFam" id="3.40.140.10:FF:000005">
    <property type="entry name" value="tRNA-specific adenosine deaminase"/>
    <property type="match status" value="1"/>
</dbReference>
<evidence type="ECO:0000313" key="10">
    <source>
        <dbReference type="EMBL" id="KRN75337.1"/>
    </source>
</evidence>
<keyword evidence="11" id="KW-1185">Reference proteome</keyword>
<dbReference type="PANTHER" id="PTHR11079">
    <property type="entry name" value="CYTOSINE DEAMINASE FAMILY MEMBER"/>
    <property type="match status" value="1"/>
</dbReference>
<dbReference type="PATRIC" id="fig|1616.3.peg.516"/>
<comment type="subunit">
    <text evidence="2 8">Homodimer.</text>
</comment>
<evidence type="ECO:0000259" key="9">
    <source>
        <dbReference type="PROSITE" id="PS51747"/>
    </source>
</evidence>
<dbReference type="GO" id="GO:0008270">
    <property type="term" value="F:zinc ion binding"/>
    <property type="evidence" value="ECO:0007669"/>
    <property type="project" value="UniProtKB-UniRule"/>
</dbReference>
<evidence type="ECO:0000256" key="6">
    <source>
        <dbReference type="ARBA" id="ARBA00022833"/>
    </source>
</evidence>
<dbReference type="Proteomes" id="UP000051655">
    <property type="component" value="Unassembled WGS sequence"/>
</dbReference>
<dbReference type="EMBL" id="JQBP01000002">
    <property type="protein sequence ID" value="KRN75337.1"/>
    <property type="molecule type" value="Genomic_DNA"/>
</dbReference>
<dbReference type="Gene3D" id="3.40.140.10">
    <property type="entry name" value="Cytidine Deaminase, domain 2"/>
    <property type="match status" value="1"/>
</dbReference>
<comment type="caution">
    <text evidence="10">The sequence shown here is derived from an EMBL/GenBank/DDBJ whole genome shotgun (WGS) entry which is preliminary data.</text>
</comment>
<keyword evidence="3 8" id="KW-0819">tRNA processing</keyword>
<keyword evidence="6 8" id="KW-0862">Zinc</keyword>
<evidence type="ECO:0000256" key="7">
    <source>
        <dbReference type="ARBA" id="ARBA00048045"/>
    </source>
</evidence>
<dbReference type="InterPro" id="IPR028883">
    <property type="entry name" value="tRNA_aden_deaminase"/>
</dbReference>
<dbReference type="Pfam" id="PF14437">
    <property type="entry name" value="MafB19-deam"/>
    <property type="match status" value="1"/>
</dbReference>
<dbReference type="HAMAP" id="MF_00972">
    <property type="entry name" value="tRNA_aden_deaminase"/>
    <property type="match status" value="1"/>
</dbReference>
<dbReference type="GO" id="GO:0002100">
    <property type="term" value="P:tRNA wobble adenosine to inosine editing"/>
    <property type="evidence" value="ECO:0007669"/>
    <property type="project" value="UniProtKB-UniRule"/>
</dbReference>
<feature type="binding site" evidence="8">
    <location>
        <position position="87"/>
    </location>
    <ligand>
        <name>Zn(2+)</name>
        <dbReference type="ChEBI" id="CHEBI:29105"/>
        <note>catalytic</note>
    </ligand>
</feature>
<dbReference type="EC" id="3.5.4.33" evidence="8"/>
<keyword evidence="5 8" id="KW-0378">Hydrolase</keyword>
<evidence type="ECO:0000256" key="8">
    <source>
        <dbReference type="HAMAP-Rule" id="MF_00972"/>
    </source>
</evidence>
<dbReference type="InterPro" id="IPR016193">
    <property type="entry name" value="Cytidine_deaminase-like"/>
</dbReference>
<protein>
    <recommendedName>
        <fullName evidence="8">tRNA-specific adenosine deaminase</fullName>
        <ecNumber evidence="8">3.5.4.33</ecNumber>
    </recommendedName>
</protein>
<feature type="binding site" evidence="8">
    <location>
        <position position="57"/>
    </location>
    <ligand>
        <name>Zn(2+)</name>
        <dbReference type="ChEBI" id="CHEBI:29105"/>
        <note>catalytic</note>
    </ligand>
</feature>
<dbReference type="RefSeq" id="WP_057754282.1">
    <property type="nucleotide sequence ID" value="NZ_JQBP01000002.1"/>
</dbReference>
<evidence type="ECO:0000256" key="1">
    <source>
        <dbReference type="ARBA" id="ARBA00010669"/>
    </source>
</evidence>
<evidence type="ECO:0000256" key="2">
    <source>
        <dbReference type="ARBA" id="ARBA00011738"/>
    </source>
</evidence>
<dbReference type="InterPro" id="IPR002125">
    <property type="entry name" value="CMP_dCMP_dom"/>
</dbReference>
<name>A0A0R2JDC7_9LACO</name>
<evidence type="ECO:0000256" key="5">
    <source>
        <dbReference type="ARBA" id="ARBA00022801"/>
    </source>
</evidence>
<comment type="cofactor">
    <cofactor evidence="8">
        <name>Zn(2+)</name>
        <dbReference type="ChEBI" id="CHEBI:29105"/>
    </cofactor>
    <text evidence="8">Binds 1 zinc ion per subunit.</text>
</comment>
<dbReference type="InterPro" id="IPR016192">
    <property type="entry name" value="APOBEC/CMP_deaminase_Zn-bd"/>
</dbReference>
<dbReference type="PROSITE" id="PS51747">
    <property type="entry name" value="CYT_DCMP_DEAMINASES_2"/>
    <property type="match status" value="1"/>
</dbReference>
<comment type="function">
    <text evidence="8">Catalyzes the deamination of adenosine to inosine at the wobble position 34 of tRNA(Arg2).</text>
</comment>
<dbReference type="InterPro" id="IPR058535">
    <property type="entry name" value="MafB19-deam"/>
</dbReference>
<comment type="similarity">
    <text evidence="1">Belongs to the cytidine and deoxycytidylate deaminase family. ADAT2 subfamily.</text>
</comment>
<dbReference type="PROSITE" id="PS00903">
    <property type="entry name" value="CYT_DCMP_DEAMINASES_1"/>
    <property type="match status" value="1"/>
</dbReference>
<evidence type="ECO:0000313" key="11">
    <source>
        <dbReference type="Proteomes" id="UP000051655"/>
    </source>
</evidence>
<reference evidence="10 11" key="1">
    <citation type="journal article" date="2015" name="Genome Announc.">
        <title>Expanding the biotechnology potential of lactobacilli through comparative genomics of 213 strains and associated genera.</title>
        <authorList>
            <person name="Sun Z."/>
            <person name="Harris H.M."/>
            <person name="McCann A."/>
            <person name="Guo C."/>
            <person name="Argimon S."/>
            <person name="Zhang W."/>
            <person name="Yang X."/>
            <person name="Jeffery I.B."/>
            <person name="Cooney J.C."/>
            <person name="Kagawa T.F."/>
            <person name="Liu W."/>
            <person name="Song Y."/>
            <person name="Salvetti E."/>
            <person name="Wrobel A."/>
            <person name="Rasinkangas P."/>
            <person name="Parkhill J."/>
            <person name="Rea M.C."/>
            <person name="O'Sullivan O."/>
            <person name="Ritari J."/>
            <person name="Douillard F.P."/>
            <person name="Paul Ross R."/>
            <person name="Yang R."/>
            <person name="Briner A.E."/>
            <person name="Felis G.E."/>
            <person name="de Vos W.M."/>
            <person name="Barrangou R."/>
            <person name="Klaenhammer T.R."/>
            <person name="Caufield P.W."/>
            <person name="Cui Y."/>
            <person name="Zhang H."/>
            <person name="O'Toole P.W."/>
        </authorList>
    </citation>
    <scope>NUCLEOTIDE SEQUENCE [LARGE SCALE GENOMIC DNA]</scope>
    <source>
        <strain evidence="10 11">DSM 20593</strain>
    </source>
</reference>
<keyword evidence="4 8" id="KW-0479">Metal-binding</keyword>
<feature type="binding site" evidence="8">
    <location>
        <position position="90"/>
    </location>
    <ligand>
        <name>Zn(2+)</name>
        <dbReference type="ChEBI" id="CHEBI:29105"/>
        <note>catalytic</note>
    </ligand>
</feature>
<gene>
    <name evidence="8" type="primary">tadA</name>
    <name evidence="10" type="ORF">IV73_GL000500</name>
</gene>
<sequence length="171" mass="19319">MGLTQQQQAYYMGEALKEAQKAAALGEVPIGAVVVVDQQIVGRGFNLRERFEDPSQHAEFQAILAASRMFKTWRLPNAQVFVTIEPCIMCAGLMQQARIQAVYYGAEDYKAGGVHSMYQILEDERLNHQVEVHSGVRSDEAQALMKNFFQAIRKRQKAKKRARKMQAQGDN</sequence>
<evidence type="ECO:0000256" key="4">
    <source>
        <dbReference type="ARBA" id="ARBA00022723"/>
    </source>
</evidence>
<proteinExistence type="inferred from homology"/>
<comment type="catalytic activity">
    <reaction evidence="7 8">
        <text>adenosine(34) in tRNA + H2O + H(+) = inosine(34) in tRNA + NH4(+)</text>
        <dbReference type="Rhea" id="RHEA:43168"/>
        <dbReference type="Rhea" id="RHEA-COMP:10373"/>
        <dbReference type="Rhea" id="RHEA-COMP:10374"/>
        <dbReference type="ChEBI" id="CHEBI:15377"/>
        <dbReference type="ChEBI" id="CHEBI:15378"/>
        <dbReference type="ChEBI" id="CHEBI:28938"/>
        <dbReference type="ChEBI" id="CHEBI:74411"/>
        <dbReference type="ChEBI" id="CHEBI:82852"/>
        <dbReference type="EC" id="3.5.4.33"/>
    </reaction>
</comment>